<dbReference type="GO" id="GO:0003690">
    <property type="term" value="F:double-stranded DNA binding"/>
    <property type="evidence" value="ECO:0007669"/>
    <property type="project" value="TreeGrafter"/>
</dbReference>
<dbReference type="InterPro" id="IPR036770">
    <property type="entry name" value="Ankyrin_rpt-contain_sf"/>
</dbReference>
<dbReference type="OrthoDB" id="71307at2759"/>
<organism evidence="6 7">
    <name type="scientific">Furculomyces boomerangus</name>
    <dbReference type="NCBI Taxonomy" id="61424"/>
    <lineage>
        <taxon>Eukaryota</taxon>
        <taxon>Fungi</taxon>
        <taxon>Fungi incertae sedis</taxon>
        <taxon>Zoopagomycota</taxon>
        <taxon>Kickxellomycotina</taxon>
        <taxon>Harpellomycetes</taxon>
        <taxon>Harpellales</taxon>
        <taxon>Harpellaceae</taxon>
        <taxon>Furculomyces</taxon>
    </lineage>
</organism>
<dbReference type="CDD" id="cd00102">
    <property type="entry name" value="IPT"/>
    <property type="match status" value="1"/>
</dbReference>
<comment type="caution">
    <text evidence="6">The sequence shown here is derived from an EMBL/GenBank/DDBJ whole genome shotgun (WGS) entry which is preliminary data.</text>
</comment>
<dbReference type="STRING" id="61424.A0A2T9Y4H3"/>
<evidence type="ECO:0000256" key="2">
    <source>
        <dbReference type="PROSITE-ProRule" id="PRU00023"/>
    </source>
</evidence>
<protein>
    <submittedName>
        <fullName evidence="6">Uncharacterized protein</fullName>
    </submittedName>
</protein>
<dbReference type="PROSITE" id="PS50088">
    <property type="entry name" value="ANK_REPEAT"/>
    <property type="match status" value="1"/>
</dbReference>
<dbReference type="GO" id="GO:0003712">
    <property type="term" value="F:transcription coregulator activity"/>
    <property type="evidence" value="ECO:0007669"/>
    <property type="project" value="TreeGrafter"/>
</dbReference>
<feature type="compositionally biased region" description="Low complexity" evidence="3">
    <location>
        <begin position="1"/>
        <end position="24"/>
    </location>
</feature>
<evidence type="ECO:0000259" key="4">
    <source>
        <dbReference type="Pfam" id="PF01833"/>
    </source>
</evidence>
<dbReference type="SUPFAM" id="SSF48403">
    <property type="entry name" value="Ankyrin repeat"/>
    <property type="match status" value="1"/>
</dbReference>
<dbReference type="InterPro" id="IPR002110">
    <property type="entry name" value="Ankyrin_rpt"/>
</dbReference>
<evidence type="ECO:0000256" key="3">
    <source>
        <dbReference type="SAM" id="MobiDB-lite"/>
    </source>
</evidence>
<sequence>MYKGIKNLLTKSSKSSENNKESTSFDSTDPRYRITTEKIDRLIEKISDSGKFGETEKKNLTQALYNKSRNDGSRTSPLQITERFTPKLEKFNPGSLKSETGILENQNYTKLQPVPSTISGYPSNKTYDNFDYNNFHSFSFSNNPTNLLPNTNPNVDINNISTTKPNNNIENGFDGTIDIEKLTNLVDIESLTQPDIGGYNDVHANPLNIQTPTSTQENDFLNDPDISQILNQMSGGFDFSQMDSNEFDETFFENSINFTYRDLEGIGISSDAGSEVYSNASQASFSSVFGCDSPATSIRSFSGINGFNMLSVDNPQYPYNSISKISSLSNIDVSSKPTLKGSSFMSNYARSSSQSLNTKDHASNVHLFHSNKLRVGSTPDPELITQSEKIKAEGLKLDILGIPSENAKSRVETQIKITLRLLDANNKPVKFWSHLLLPELSVSRDKFKHKLNKGFEHSHAMPATDQHVLRLETRLISSSDISHEVKVCINCIRREYKRSLRRKDYRNLKGVNNELSTNLNSPYISSVDDTGSETRSDKPVLTGIMENDWDEKRLALESQRSIIFNCFDLLDFSKGEVVLPTRIICYCRHHNEKVGFCIVFSIKDYKGDTLASVVSPPIMITDDHKSNKLKVDRKVLGKFDYNREGIKLKQQKESIINEGDKRLNNLVRMSPSLMAIGSGGGPHGLTEVPPLSNELSTFSRPASSIFSHSRNVSTDATNLVSKMSLNSDSDKLNMRDAVSNVRRMSTFGEPNTGAIGQGMELFAPGSMSNNNSMSEIRFGNITSVSPQNGPIAGGLVIQIIGSGFDLDSCVYFNETAASCINVFSNTHIECVLPPGIKPGPVSVVVAPVNQVLSNDRLQKLRFIEATRNSPNFFYIEDTDQQLLILVLHIISLRGKILDRSQTMSIISKLLKNNNFLTNLNDDQCWERLLSSNSDINSLIKMDPSSAGGQIFASQLNALRISSSLRDLAGMETRIVNILSQLYNVGELDIVRLSCQHPLSLRSILHYSSLMGMQKLIEFMTACGANVDEIDRSGYSPLHFACCFGRFQMASFLLSVGASVDLKTHSGTDSLYLAAKNGYQEIVQLIMKYNEHKIMNQIPLLHGQQTTFPLISLSNSNSPNVLAFTGLSTNSPITPIYTPNQSGTKGGGFDYSLTESQMDF</sequence>
<dbReference type="SMART" id="SM00248">
    <property type="entry name" value="ANK"/>
    <property type="match status" value="3"/>
</dbReference>
<evidence type="ECO:0000313" key="6">
    <source>
        <dbReference type="EMBL" id="PVU87245.1"/>
    </source>
</evidence>
<feature type="region of interest" description="Disordered" evidence="3">
    <location>
        <begin position="1"/>
        <end position="33"/>
    </location>
</feature>
<dbReference type="Gene3D" id="2.60.40.10">
    <property type="entry name" value="Immunoglobulins"/>
    <property type="match status" value="1"/>
</dbReference>
<dbReference type="InterPro" id="IPR014756">
    <property type="entry name" value="Ig_E-set"/>
</dbReference>
<feature type="domain" description="SPT23/MGA2-like DNA-binding" evidence="5">
    <location>
        <begin position="395"/>
        <end position="625"/>
    </location>
</feature>
<dbReference type="Proteomes" id="UP000245699">
    <property type="component" value="Unassembled WGS sequence"/>
</dbReference>
<dbReference type="Gene3D" id="1.25.40.20">
    <property type="entry name" value="Ankyrin repeat-containing domain"/>
    <property type="match status" value="1"/>
</dbReference>
<feature type="domain" description="IPT/TIG" evidence="4">
    <location>
        <begin position="781"/>
        <end position="852"/>
    </location>
</feature>
<dbReference type="PANTHER" id="PTHR23335">
    <property type="entry name" value="CALMODULIN-BINDING TRANSCRIPTION ACTIVATOR CAMTA"/>
    <property type="match status" value="1"/>
</dbReference>
<dbReference type="InterPro" id="IPR013783">
    <property type="entry name" value="Ig-like_fold"/>
</dbReference>
<dbReference type="PROSITE" id="PS50297">
    <property type="entry name" value="ANK_REP_REGION"/>
    <property type="match status" value="1"/>
</dbReference>
<dbReference type="InterPro" id="IPR002909">
    <property type="entry name" value="IPT_dom"/>
</dbReference>
<dbReference type="Pfam" id="PF01833">
    <property type="entry name" value="TIG"/>
    <property type="match status" value="1"/>
</dbReference>
<feature type="repeat" description="ANK" evidence="2">
    <location>
        <begin position="1032"/>
        <end position="1064"/>
    </location>
</feature>
<dbReference type="EMBL" id="MBFT01000779">
    <property type="protein sequence ID" value="PVU87245.1"/>
    <property type="molecule type" value="Genomic_DNA"/>
</dbReference>
<accession>A0A2T9Y4H3</accession>
<dbReference type="GO" id="GO:0006357">
    <property type="term" value="P:regulation of transcription by RNA polymerase II"/>
    <property type="evidence" value="ECO:0007669"/>
    <property type="project" value="TreeGrafter"/>
</dbReference>
<dbReference type="PANTHER" id="PTHR23335:SF1">
    <property type="entry name" value="CALMODULIN-BINDING TRANSCRIPTION ACTIVATOR, ISOFORM F"/>
    <property type="match status" value="1"/>
</dbReference>
<dbReference type="Pfam" id="PF12796">
    <property type="entry name" value="Ank_2"/>
    <property type="match status" value="1"/>
</dbReference>
<reference evidence="6 7" key="1">
    <citation type="journal article" date="2018" name="MBio">
        <title>Comparative Genomics Reveals the Core Gene Toolbox for the Fungus-Insect Symbiosis.</title>
        <authorList>
            <person name="Wang Y."/>
            <person name="Stata M."/>
            <person name="Wang W."/>
            <person name="Stajich J.E."/>
            <person name="White M.M."/>
            <person name="Moncalvo J.M."/>
        </authorList>
    </citation>
    <scope>NUCLEOTIDE SEQUENCE [LARGE SCALE GENOMIC DNA]</scope>
    <source>
        <strain evidence="6 7">AUS-77-4</strain>
    </source>
</reference>
<gene>
    <name evidence="6" type="ORF">BB559_006145</name>
</gene>
<evidence type="ECO:0000259" key="5">
    <source>
        <dbReference type="Pfam" id="PF25603"/>
    </source>
</evidence>
<dbReference type="Pfam" id="PF25603">
    <property type="entry name" value="SPT23_MGA2_DBD"/>
    <property type="match status" value="1"/>
</dbReference>
<keyword evidence="1 2" id="KW-0040">ANK repeat</keyword>
<proteinExistence type="predicted"/>
<keyword evidence="7" id="KW-1185">Reference proteome</keyword>
<evidence type="ECO:0000256" key="1">
    <source>
        <dbReference type="ARBA" id="ARBA00023043"/>
    </source>
</evidence>
<dbReference type="GO" id="GO:0005634">
    <property type="term" value="C:nucleus"/>
    <property type="evidence" value="ECO:0007669"/>
    <property type="project" value="TreeGrafter"/>
</dbReference>
<dbReference type="SUPFAM" id="SSF81296">
    <property type="entry name" value="E set domains"/>
    <property type="match status" value="1"/>
</dbReference>
<name>A0A2T9Y4H3_9FUNG</name>
<evidence type="ECO:0000313" key="7">
    <source>
        <dbReference type="Proteomes" id="UP000245699"/>
    </source>
</evidence>
<dbReference type="AlphaFoldDB" id="A0A2T9Y4H3"/>
<dbReference type="InterPro" id="IPR057962">
    <property type="entry name" value="SPT23_MGA2_DBD"/>
</dbReference>